<dbReference type="InterPro" id="IPR002376">
    <property type="entry name" value="Formyl_transf_N"/>
</dbReference>
<dbReference type="Proteomes" id="UP000005104">
    <property type="component" value="Chromosome"/>
</dbReference>
<keyword evidence="3" id="KW-1185">Reference proteome</keyword>
<evidence type="ECO:0000313" key="2">
    <source>
        <dbReference type="EMBL" id="EHQ88972.1"/>
    </source>
</evidence>
<accession>H5XU14</accession>
<organism evidence="2 3">
    <name type="scientific">Desulfosporosinus youngiae DSM 17734</name>
    <dbReference type="NCBI Taxonomy" id="768710"/>
    <lineage>
        <taxon>Bacteria</taxon>
        <taxon>Bacillati</taxon>
        <taxon>Bacillota</taxon>
        <taxon>Clostridia</taxon>
        <taxon>Eubacteriales</taxon>
        <taxon>Desulfitobacteriaceae</taxon>
        <taxon>Desulfosporosinus</taxon>
    </lineage>
</organism>
<reference evidence="2 3" key="1">
    <citation type="submission" date="2011-11" db="EMBL/GenBank/DDBJ databases">
        <title>The Noncontiguous Finished genome of Desulfosporosinus youngiae DSM 17734.</title>
        <authorList>
            <consortium name="US DOE Joint Genome Institute (JGI-PGF)"/>
            <person name="Lucas S."/>
            <person name="Han J."/>
            <person name="Lapidus A."/>
            <person name="Cheng J.-F."/>
            <person name="Goodwin L."/>
            <person name="Pitluck S."/>
            <person name="Peters L."/>
            <person name="Ovchinnikova G."/>
            <person name="Lu M."/>
            <person name="Land M.L."/>
            <person name="Hauser L."/>
            <person name="Pester M."/>
            <person name="Spring S."/>
            <person name="Ollivier B."/>
            <person name="Rattei T."/>
            <person name="Klenk H.-P."/>
            <person name="Wagner M."/>
            <person name="Loy A."/>
            <person name="Woyke T.J."/>
        </authorList>
    </citation>
    <scope>NUCLEOTIDE SEQUENCE [LARGE SCALE GENOMIC DNA]</scope>
    <source>
        <strain evidence="2 3">DSM 17734</strain>
    </source>
</reference>
<dbReference type="EMBL" id="CM001441">
    <property type="protein sequence ID" value="EHQ88972.1"/>
    <property type="molecule type" value="Genomic_DNA"/>
</dbReference>
<sequence length="293" mass="33120">MRFSEGIVVGKGSLKFKIALLLKNKGLPVTILEHDLRSSAKEPCAFNGIPHHFFHKEALYDRLKQVGHGALIISAINTYLLPADIVSAHTIINYHNALLPRHPGLNAEAWQIYDMDPYAGITWHYVDSHIDTGDIIVQEKFLLDNRITSIKLLKRQNALAYRCFEDFADKLLWCDLPGAKQADHPGRRLHYLKDAPNNRLLELTWTAPKVSAFLRAMDYGPLHLLGIPTVTVKNKNFRCESYQISESGQNRGTALQDNRLYIENNGLKIIVFLSEFSPVQYSADLKSSAVSEK</sequence>
<dbReference type="AlphaFoldDB" id="H5XU14"/>
<evidence type="ECO:0000259" key="1">
    <source>
        <dbReference type="Pfam" id="PF00551"/>
    </source>
</evidence>
<evidence type="ECO:0000313" key="3">
    <source>
        <dbReference type="Proteomes" id="UP000005104"/>
    </source>
</evidence>
<dbReference type="STRING" id="768710.DesyoDRAFT_1849"/>
<name>H5XU14_9FIRM</name>
<dbReference type="RefSeq" id="WP_007782074.1">
    <property type="nucleotide sequence ID" value="NZ_CM001441.1"/>
</dbReference>
<dbReference type="OrthoDB" id="5320219at2"/>
<protein>
    <submittedName>
        <fullName evidence="2">Methionyl-tRNA formyltransferase</fullName>
    </submittedName>
</protein>
<gene>
    <name evidence="2" type="ORF">DesyoDRAFT_1849</name>
</gene>
<dbReference type="InterPro" id="IPR036477">
    <property type="entry name" value="Formyl_transf_N_sf"/>
</dbReference>
<dbReference type="HOGENOM" id="CLU_082675_0_0_9"/>
<proteinExistence type="predicted"/>
<keyword evidence="2" id="KW-0808">Transferase</keyword>
<feature type="domain" description="Formyl transferase N-terminal" evidence="1">
    <location>
        <begin position="17"/>
        <end position="158"/>
    </location>
</feature>
<dbReference type="SUPFAM" id="SSF53328">
    <property type="entry name" value="Formyltransferase"/>
    <property type="match status" value="1"/>
</dbReference>
<dbReference type="Pfam" id="PF00551">
    <property type="entry name" value="Formyl_trans_N"/>
    <property type="match status" value="1"/>
</dbReference>
<dbReference type="GO" id="GO:0016740">
    <property type="term" value="F:transferase activity"/>
    <property type="evidence" value="ECO:0007669"/>
    <property type="project" value="UniProtKB-KW"/>
</dbReference>
<dbReference type="eggNOG" id="COG0223">
    <property type="taxonomic scope" value="Bacteria"/>
</dbReference>
<dbReference type="Gene3D" id="3.40.50.12230">
    <property type="match status" value="1"/>
</dbReference>